<dbReference type="EC" id="2.3.1.179" evidence="6"/>
<dbReference type="RefSeq" id="WP_184580065.1">
    <property type="nucleotide sequence ID" value="NZ_JACHJL010000035.1"/>
</dbReference>
<dbReference type="Pfam" id="PF00109">
    <property type="entry name" value="ketoacyl-synt"/>
    <property type="match status" value="1"/>
</dbReference>
<dbReference type="Gene3D" id="3.40.47.10">
    <property type="match status" value="1"/>
</dbReference>
<evidence type="ECO:0000256" key="3">
    <source>
        <dbReference type="ARBA" id="ARBA00023315"/>
    </source>
</evidence>
<dbReference type="InterPro" id="IPR020841">
    <property type="entry name" value="PKS_Beta-ketoAc_synthase_dom"/>
</dbReference>
<dbReference type="PROSITE" id="PS52004">
    <property type="entry name" value="KS3_2"/>
    <property type="match status" value="1"/>
</dbReference>
<dbReference type="InterPro" id="IPR014030">
    <property type="entry name" value="Ketoacyl_synth_N"/>
</dbReference>
<name>A0A7W9QH20_9ACTN</name>
<dbReference type="PANTHER" id="PTHR11712">
    <property type="entry name" value="POLYKETIDE SYNTHASE-RELATED"/>
    <property type="match status" value="1"/>
</dbReference>
<dbReference type="SMART" id="SM00825">
    <property type="entry name" value="PKS_KS"/>
    <property type="match status" value="1"/>
</dbReference>
<evidence type="ECO:0000313" key="6">
    <source>
        <dbReference type="EMBL" id="MBB5940150.1"/>
    </source>
</evidence>
<feature type="domain" description="Ketosynthase family 3 (KS3)" evidence="5">
    <location>
        <begin position="1"/>
        <end position="383"/>
    </location>
</feature>
<evidence type="ECO:0000256" key="2">
    <source>
        <dbReference type="ARBA" id="ARBA00022679"/>
    </source>
</evidence>
<dbReference type="InterPro" id="IPR000794">
    <property type="entry name" value="Beta-ketoacyl_synthase"/>
</dbReference>
<dbReference type="EMBL" id="JACHJL010000035">
    <property type="protein sequence ID" value="MBB5940150.1"/>
    <property type="molecule type" value="Genomic_DNA"/>
</dbReference>
<dbReference type="GO" id="GO:0006633">
    <property type="term" value="P:fatty acid biosynthetic process"/>
    <property type="evidence" value="ECO:0007669"/>
    <property type="project" value="InterPro"/>
</dbReference>
<keyword evidence="3 6" id="KW-0012">Acyltransferase</keyword>
<reference evidence="6 7" key="1">
    <citation type="submission" date="2020-08" db="EMBL/GenBank/DDBJ databases">
        <title>Genomic Encyclopedia of Type Strains, Phase III (KMG-III): the genomes of soil and plant-associated and newly described type strains.</title>
        <authorList>
            <person name="Whitman W."/>
        </authorList>
    </citation>
    <scope>NUCLEOTIDE SEQUENCE [LARGE SCALE GENOMIC DNA]</scope>
    <source>
        <strain evidence="6 7">CECT 8305</strain>
    </source>
</reference>
<dbReference type="InterPro" id="IPR014031">
    <property type="entry name" value="Ketoacyl_synth_C"/>
</dbReference>
<keyword evidence="7" id="KW-1185">Reference proteome</keyword>
<dbReference type="InterPro" id="IPR018201">
    <property type="entry name" value="Ketoacyl_synth_AS"/>
</dbReference>
<evidence type="ECO:0000256" key="1">
    <source>
        <dbReference type="ARBA" id="ARBA00008467"/>
    </source>
</evidence>
<dbReference type="AlphaFoldDB" id="A0A7W9QH20"/>
<sequence>MSQVVVTGLGAVSCLGGTVDELWEGLLRAEHRPGIAPDDCALAGSPRVYQVPGAHQLASDPDGRFPGRTSRMACTAVGEAVADAGLDAESLADAGLTLGTTLGDIDLAEEGRFAEADRSAETYRVSAAVAGTYGLGGPNQSLSTACSAGVYAVSWAAELITSGQADVVIACGADGYSRVALASLERFGMLDAKLCRPFDADRQGMVTGDGAAAMVLESAAHARARGARAYAVLESVGWSCDGHHPTAPEPGGEQLSRAVTAALAGAGGTPGAAVLHRAGIAVNDVVESQVIATALGDAVAEVPAYGIKAVIGHTAGAAGVFGCVAASLMLRHGSVPPNAHVTTLDPDCPLTVPLAGPVPLTRPRVLVSATGFGGNNAALVLGAAS</sequence>
<protein>
    <submittedName>
        <fullName evidence="6">3-oxoacyl-[acyl-carrier-protein] synthase II</fullName>
        <ecNumber evidence="6">2.3.1.179</ecNumber>
    </submittedName>
</protein>
<evidence type="ECO:0000259" key="5">
    <source>
        <dbReference type="PROSITE" id="PS52004"/>
    </source>
</evidence>
<dbReference type="SUPFAM" id="SSF53901">
    <property type="entry name" value="Thiolase-like"/>
    <property type="match status" value="2"/>
</dbReference>
<comment type="caution">
    <text evidence="6">The sequence shown here is derived from an EMBL/GenBank/DDBJ whole genome shotgun (WGS) entry which is preliminary data.</text>
</comment>
<dbReference type="PANTHER" id="PTHR11712:SF347">
    <property type="entry name" value="BETA KETOACYL-ACYL CARRIER PROTEIN SYNTHASE"/>
    <property type="match status" value="1"/>
</dbReference>
<comment type="similarity">
    <text evidence="1 4">Belongs to the thiolase-like superfamily. Beta-ketoacyl-ACP synthases family.</text>
</comment>
<dbReference type="GO" id="GO:0004315">
    <property type="term" value="F:3-oxoacyl-[acyl-carrier-protein] synthase activity"/>
    <property type="evidence" value="ECO:0007669"/>
    <property type="project" value="UniProtKB-EC"/>
</dbReference>
<keyword evidence="2 4" id="KW-0808">Transferase</keyword>
<evidence type="ECO:0000256" key="4">
    <source>
        <dbReference type="RuleBase" id="RU003694"/>
    </source>
</evidence>
<dbReference type="Pfam" id="PF02801">
    <property type="entry name" value="Ketoacyl-synt_C"/>
    <property type="match status" value="1"/>
</dbReference>
<proteinExistence type="inferred from homology"/>
<accession>A0A7W9QH20</accession>
<evidence type="ECO:0000313" key="7">
    <source>
        <dbReference type="Proteomes" id="UP000588098"/>
    </source>
</evidence>
<dbReference type="PROSITE" id="PS00606">
    <property type="entry name" value="KS3_1"/>
    <property type="match status" value="1"/>
</dbReference>
<gene>
    <name evidence="6" type="ORF">FHS42_007248</name>
</gene>
<organism evidence="6 7">
    <name type="scientific">Streptomyces zagrosensis</name>
    <dbReference type="NCBI Taxonomy" id="1042984"/>
    <lineage>
        <taxon>Bacteria</taxon>
        <taxon>Bacillati</taxon>
        <taxon>Actinomycetota</taxon>
        <taxon>Actinomycetes</taxon>
        <taxon>Kitasatosporales</taxon>
        <taxon>Streptomycetaceae</taxon>
        <taxon>Streptomyces</taxon>
    </lineage>
</organism>
<dbReference type="InterPro" id="IPR016039">
    <property type="entry name" value="Thiolase-like"/>
</dbReference>
<dbReference type="Proteomes" id="UP000588098">
    <property type="component" value="Unassembled WGS sequence"/>
</dbReference>